<dbReference type="AlphaFoldDB" id="A0A371HF53"/>
<dbReference type="EMBL" id="QJKJ01002774">
    <property type="protein sequence ID" value="RDY01421.1"/>
    <property type="molecule type" value="Genomic_DNA"/>
</dbReference>
<evidence type="ECO:0000313" key="1">
    <source>
        <dbReference type="EMBL" id="RDY01421.1"/>
    </source>
</evidence>
<feature type="non-terminal residue" evidence="1">
    <location>
        <position position="62"/>
    </location>
</feature>
<keyword evidence="2" id="KW-1185">Reference proteome</keyword>
<sequence>MNIPTAPSRSTGIKSSHSMKVWHHPEIIWRSFHWRNQLHQRAQPRPTWPYPFNLCIEDNAEF</sequence>
<comment type="caution">
    <text evidence="1">The sequence shown here is derived from an EMBL/GenBank/DDBJ whole genome shotgun (WGS) entry which is preliminary data.</text>
</comment>
<organism evidence="1 2">
    <name type="scientific">Mucuna pruriens</name>
    <name type="common">Velvet bean</name>
    <name type="synonym">Dolichos pruriens</name>
    <dbReference type="NCBI Taxonomy" id="157652"/>
    <lineage>
        <taxon>Eukaryota</taxon>
        <taxon>Viridiplantae</taxon>
        <taxon>Streptophyta</taxon>
        <taxon>Embryophyta</taxon>
        <taxon>Tracheophyta</taxon>
        <taxon>Spermatophyta</taxon>
        <taxon>Magnoliopsida</taxon>
        <taxon>eudicotyledons</taxon>
        <taxon>Gunneridae</taxon>
        <taxon>Pentapetalae</taxon>
        <taxon>rosids</taxon>
        <taxon>fabids</taxon>
        <taxon>Fabales</taxon>
        <taxon>Fabaceae</taxon>
        <taxon>Papilionoideae</taxon>
        <taxon>50 kb inversion clade</taxon>
        <taxon>NPAAA clade</taxon>
        <taxon>indigoferoid/millettioid clade</taxon>
        <taxon>Phaseoleae</taxon>
        <taxon>Mucuna</taxon>
    </lineage>
</organism>
<dbReference type="Proteomes" id="UP000257109">
    <property type="component" value="Unassembled WGS sequence"/>
</dbReference>
<evidence type="ECO:0000313" key="2">
    <source>
        <dbReference type="Proteomes" id="UP000257109"/>
    </source>
</evidence>
<accession>A0A371HF53</accession>
<name>A0A371HF53_MUCPR</name>
<proteinExistence type="predicted"/>
<reference evidence="1" key="1">
    <citation type="submission" date="2018-05" db="EMBL/GenBank/DDBJ databases">
        <title>Draft genome of Mucuna pruriens seed.</title>
        <authorList>
            <person name="Nnadi N.E."/>
            <person name="Vos R."/>
            <person name="Hasami M.H."/>
            <person name="Devisetty U.K."/>
            <person name="Aguiy J.C."/>
        </authorList>
    </citation>
    <scope>NUCLEOTIDE SEQUENCE [LARGE SCALE GENOMIC DNA]</scope>
    <source>
        <strain evidence="1">JCA_2017</strain>
    </source>
</reference>
<feature type="non-terminal residue" evidence="1">
    <location>
        <position position="1"/>
    </location>
</feature>
<gene>
    <name evidence="1" type="ORF">CR513_15258</name>
</gene>
<protein>
    <submittedName>
        <fullName evidence="1">Uncharacterized protein</fullName>
    </submittedName>
</protein>